<evidence type="ECO:0000256" key="3">
    <source>
        <dbReference type="ARBA" id="ARBA00005745"/>
    </source>
</evidence>
<dbReference type="InterPro" id="IPR018076">
    <property type="entry name" value="T2SS_GspF_dom"/>
</dbReference>
<feature type="transmembrane region" description="Helical" evidence="12">
    <location>
        <begin position="206"/>
        <end position="235"/>
    </location>
</feature>
<evidence type="ECO:0000256" key="1">
    <source>
        <dbReference type="ARBA" id="ARBA00002684"/>
    </source>
</evidence>
<keyword evidence="5" id="KW-1003">Cell membrane</keyword>
<evidence type="ECO:0000313" key="14">
    <source>
        <dbReference type="EMBL" id="QVL34374.1"/>
    </source>
</evidence>
<dbReference type="GO" id="GO:0009306">
    <property type="term" value="P:protein secretion"/>
    <property type="evidence" value="ECO:0007669"/>
    <property type="project" value="InterPro"/>
</dbReference>
<evidence type="ECO:0000313" key="15">
    <source>
        <dbReference type="Proteomes" id="UP000676194"/>
    </source>
</evidence>
<name>A0A8E6BAP6_9BACT</name>
<comment type="subcellular location">
    <subcellularLocation>
        <location evidence="2">Cell inner membrane</location>
        <topology evidence="2">Multi-pass membrane protein</topology>
    </subcellularLocation>
    <subcellularLocation>
        <location evidence="11">Cell membrane</location>
        <topology evidence="11">Multi-pass membrane protein</topology>
    </subcellularLocation>
</comment>
<evidence type="ECO:0000256" key="4">
    <source>
        <dbReference type="ARBA" id="ARBA00022448"/>
    </source>
</evidence>
<keyword evidence="4 11" id="KW-0813">Transport</keyword>
<accession>A0A8E6BAP6</accession>
<dbReference type="Pfam" id="PF00482">
    <property type="entry name" value="T2SSF"/>
    <property type="match status" value="2"/>
</dbReference>
<feature type="transmembrane region" description="Helical" evidence="12">
    <location>
        <begin position="373"/>
        <end position="394"/>
    </location>
</feature>
<dbReference type="KEGG" id="tsph:KIH39_10845"/>
<dbReference type="RefSeq" id="WP_213499344.1">
    <property type="nucleotide sequence ID" value="NZ_CP074694.1"/>
</dbReference>
<dbReference type="FunFam" id="1.20.81.30:FF:000001">
    <property type="entry name" value="Type II secretion system protein F"/>
    <property type="match status" value="1"/>
</dbReference>
<comment type="similarity">
    <text evidence="3 11">Belongs to the GSP F family.</text>
</comment>
<evidence type="ECO:0000256" key="7">
    <source>
        <dbReference type="ARBA" id="ARBA00022692"/>
    </source>
</evidence>
<keyword evidence="7 11" id="KW-0812">Transmembrane</keyword>
<dbReference type="AlphaFoldDB" id="A0A8E6BAP6"/>
<dbReference type="PANTHER" id="PTHR30012">
    <property type="entry name" value="GENERAL SECRETION PATHWAY PROTEIN"/>
    <property type="match status" value="1"/>
</dbReference>
<keyword evidence="6" id="KW-0997">Cell inner membrane</keyword>
<dbReference type="PROSITE" id="PS00874">
    <property type="entry name" value="T2SP_F"/>
    <property type="match status" value="1"/>
</dbReference>
<keyword evidence="9 12" id="KW-0472">Membrane</keyword>
<dbReference type="EMBL" id="CP074694">
    <property type="protein sequence ID" value="QVL34374.1"/>
    <property type="molecule type" value="Genomic_DNA"/>
</dbReference>
<dbReference type="Proteomes" id="UP000676194">
    <property type="component" value="Chromosome"/>
</dbReference>
<keyword evidence="15" id="KW-1185">Reference proteome</keyword>
<evidence type="ECO:0000256" key="2">
    <source>
        <dbReference type="ARBA" id="ARBA00004429"/>
    </source>
</evidence>
<evidence type="ECO:0000259" key="13">
    <source>
        <dbReference type="Pfam" id="PF00482"/>
    </source>
</evidence>
<evidence type="ECO:0000256" key="8">
    <source>
        <dbReference type="ARBA" id="ARBA00022989"/>
    </source>
</evidence>
<evidence type="ECO:0000256" key="6">
    <source>
        <dbReference type="ARBA" id="ARBA00022519"/>
    </source>
</evidence>
<reference evidence="14" key="1">
    <citation type="submission" date="2021-05" db="EMBL/GenBank/DDBJ databases">
        <title>Complete genome sequence of the cellulolytic planctomycete Telmatocola sphagniphila SP2T and characterization of the first cellulase from planctomycetes.</title>
        <authorList>
            <person name="Rakitin A.L."/>
            <person name="Beletsky A.V."/>
            <person name="Naumoff D.G."/>
            <person name="Kulichevskaya I.S."/>
            <person name="Mardanov A.V."/>
            <person name="Ravin N.V."/>
            <person name="Dedysh S.N."/>
        </authorList>
    </citation>
    <scope>NUCLEOTIDE SEQUENCE</scope>
    <source>
        <strain evidence="14">SP2T</strain>
    </source>
</reference>
<dbReference type="InterPro" id="IPR001992">
    <property type="entry name" value="T2SS_GspF/T4SS_PilC_CS"/>
</dbReference>
<protein>
    <recommendedName>
        <fullName evidence="10">General secretion pathway protein F</fullName>
    </recommendedName>
</protein>
<proteinExistence type="inferred from homology"/>
<dbReference type="PANTHER" id="PTHR30012:SF0">
    <property type="entry name" value="TYPE II SECRETION SYSTEM PROTEIN F-RELATED"/>
    <property type="match status" value="1"/>
</dbReference>
<evidence type="ECO:0000256" key="10">
    <source>
        <dbReference type="ARBA" id="ARBA00030750"/>
    </source>
</evidence>
<dbReference type="InterPro" id="IPR042094">
    <property type="entry name" value="T2SS_GspF_sf"/>
</dbReference>
<dbReference type="GO" id="GO:0005886">
    <property type="term" value="C:plasma membrane"/>
    <property type="evidence" value="ECO:0007669"/>
    <property type="project" value="UniProtKB-SubCell"/>
</dbReference>
<feature type="transmembrane region" description="Helical" evidence="12">
    <location>
        <begin position="164"/>
        <end position="186"/>
    </location>
</feature>
<dbReference type="Gene3D" id="1.20.81.30">
    <property type="entry name" value="Type II secretion system (T2SS), domain F"/>
    <property type="match status" value="2"/>
</dbReference>
<comment type="function">
    <text evidence="1">Component of the type II secretion system inner membrane complex required for the energy-dependent secretion of extracellular factors such as proteases and toxins from the periplasm.</text>
</comment>
<evidence type="ECO:0000256" key="12">
    <source>
        <dbReference type="SAM" id="Phobius"/>
    </source>
</evidence>
<sequence length="402" mass="44503">MPEFAYEAVGRTGARDTGVLTANSERDAAVQLDGRGLCPVRITPVVSKHAPSTGKKVKPRVMATFYAQLADLLNSGVPLLRSLEILTKQDAHPVLTEVLKELRTKVADGTSLADSMRSYPNVFNELSVSMVMAGQEGGFLEDVLHRIAEFTEAQEELKAKVVGALAYPVFLAGAGFLVLNGLIIFFVPQFEPIFDKLKSNGELPTITIWLLAVSHFMQGYWYLIVGMFFGAIWLYRRWVRSEAGRYRMDRIRLKLPGFGKLHLSLCLSRFTRILGTMLRNGIPILKALEISKDSAGNKVLSNAIHESAENITAGQRLADPFRRCKYFPHDVVEMIAVGEESNSLEKVLVDIANGLERRTARQLELFVRLLEPVMLLVMAAVILAVVIALLLPIFKMSSAVSS</sequence>
<evidence type="ECO:0000256" key="9">
    <source>
        <dbReference type="ARBA" id="ARBA00023136"/>
    </source>
</evidence>
<feature type="domain" description="Type II secretion system protein GspF" evidence="13">
    <location>
        <begin position="270"/>
        <end position="392"/>
    </location>
</feature>
<dbReference type="PRINTS" id="PR00812">
    <property type="entry name" value="BCTERIALGSPF"/>
</dbReference>
<dbReference type="InterPro" id="IPR003004">
    <property type="entry name" value="GspF/PilC"/>
</dbReference>
<keyword evidence="8 12" id="KW-1133">Transmembrane helix</keyword>
<feature type="domain" description="Type II secretion system protein GspF" evidence="13">
    <location>
        <begin position="65"/>
        <end position="188"/>
    </location>
</feature>
<evidence type="ECO:0000256" key="5">
    <source>
        <dbReference type="ARBA" id="ARBA00022475"/>
    </source>
</evidence>
<organism evidence="14 15">
    <name type="scientific">Telmatocola sphagniphila</name>
    <dbReference type="NCBI Taxonomy" id="1123043"/>
    <lineage>
        <taxon>Bacteria</taxon>
        <taxon>Pseudomonadati</taxon>
        <taxon>Planctomycetota</taxon>
        <taxon>Planctomycetia</taxon>
        <taxon>Gemmatales</taxon>
        <taxon>Gemmataceae</taxon>
    </lineage>
</organism>
<evidence type="ECO:0000256" key="11">
    <source>
        <dbReference type="RuleBase" id="RU003923"/>
    </source>
</evidence>
<gene>
    <name evidence="14" type="ORF">KIH39_10845</name>
</gene>